<protein>
    <submittedName>
        <fullName evidence="1">Uncharacterized protein</fullName>
    </submittedName>
</protein>
<dbReference type="Proteomes" id="UP000050898">
    <property type="component" value="Unassembled WGS sequence"/>
</dbReference>
<dbReference type="RefSeq" id="WP_010078293.1">
    <property type="nucleotide sequence ID" value="NZ_AYYH01000027.1"/>
</dbReference>
<proteinExistence type="predicted"/>
<sequence>MDELDKLIEQFNNLRGNDADNGYYLTANRRGNTVQIRDSLTLLMTVSYGGLEIYGLVEFLDRDETVLIGKMVEECIEMNN</sequence>
<dbReference type="PATRIC" id="fig|1046596.6.peg.1168"/>
<gene>
    <name evidence="1" type="ORF">FD00_GL001088</name>
</gene>
<evidence type="ECO:0000313" key="1">
    <source>
        <dbReference type="EMBL" id="KRN09365.1"/>
    </source>
</evidence>
<dbReference type="AlphaFoldDB" id="A0A0R2E6Q1"/>
<reference evidence="1 2" key="1">
    <citation type="journal article" date="2015" name="Genome Announc.">
        <title>Expanding the biotechnology potential of lactobacilli through comparative genomics of 213 strains and associated genera.</title>
        <authorList>
            <person name="Sun Z."/>
            <person name="Harris H.M."/>
            <person name="McCann A."/>
            <person name="Guo C."/>
            <person name="Argimon S."/>
            <person name="Zhang W."/>
            <person name="Yang X."/>
            <person name="Jeffery I.B."/>
            <person name="Cooney J.C."/>
            <person name="Kagawa T.F."/>
            <person name="Liu W."/>
            <person name="Song Y."/>
            <person name="Salvetti E."/>
            <person name="Wrobel A."/>
            <person name="Rasinkangas P."/>
            <person name="Parkhill J."/>
            <person name="Rea M.C."/>
            <person name="O'Sullivan O."/>
            <person name="Ritari J."/>
            <person name="Douillard F.P."/>
            <person name="Paul Ross R."/>
            <person name="Yang R."/>
            <person name="Briner A.E."/>
            <person name="Felis G.E."/>
            <person name="de Vos W.M."/>
            <person name="Barrangou R."/>
            <person name="Klaenhammer T.R."/>
            <person name="Caufield P.W."/>
            <person name="Cui Y."/>
            <person name="Zhang H."/>
            <person name="O'Toole P.W."/>
        </authorList>
    </citation>
    <scope>NUCLEOTIDE SEQUENCE [LARGE SCALE GENOMIC DNA]</scope>
    <source>
        <strain evidence="1 2">DSM 20444</strain>
    </source>
</reference>
<comment type="caution">
    <text evidence="1">The sequence shown here is derived from an EMBL/GenBank/DDBJ whole genome shotgun (WGS) entry which is preliminary data.</text>
</comment>
<dbReference type="EMBL" id="AYYH01000027">
    <property type="protein sequence ID" value="KRN09365.1"/>
    <property type="molecule type" value="Genomic_DNA"/>
</dbReference>
<evidence type="ECO:0000313" key="2">
    <source>
        <dbReference type="Proteomes" id="UP000050898"/>
    </source>
</evidence>
<dbReference type="OrthoDB" id="9949234at2"/>
<keyword evidence="2" id="KW-1185">Reference proteome</keyword>
<organism evidence="1 2">
    <name type="scientific">Liquorilactobacillus mali KCTC 3596 = DSM 20444</name>
    <dbReference type="NCBI Taxonomy" id="1046596"/>
    <lineage>
        <taxon>Bacteria</taxon>
        <taxon>Bacillati</taxon>
        <taxon>Bacillota</taxon>
        <taxon>Bacilli</taxon>
        <taxon>Lactobacillales</taxon>
        <taxon>Lactobacillaceae</taxon>
        <taxon>Liquorilactobacillus</taxon>
    </lineage>
</organism>
<accession>A0A0R2E6Q1</accession>
<name>A0A0R2E6Q1_9LACO</name>